<evidence type="ECO:0000256" key="6">
    <source>
        <dbReference type="HAMAP-Rule" id="MF_00227"/>
    </source>
</evidence>
<dbReference type="GO" id="GO:0000049">
    <property type="term" value="F:tRNA binding"/>
    <property type="evidence" value="ECO:0007669"/>
    <property type="project" value="UniProtKB-UniRule"/>
</dbReference>
<dbReference type="PANTHER" id="PTHR33992">
    <property type="entry name" value="RIBONUCLEASE P PROTEIN COMPONENT"/>
    <property type="match status" value="1"/>
</dbReference>
<keyword evidence="1 6" id="KW-0819">tRNA processing</keyword>
<sequence>MCDVPAVQRGRRSAELPRLTKRSEFLAAQRGKRFHTERMSVQWIDRKRGKSLARPIPDADAPEHDVVNAPGFGCLSQADAGLSGTSATARPVPGPRFGLTVTKKTGNAVERNRIRRRLREVLRELRPDWPVAALDVVVVARRGALSAPFDALMVDLKRAIATFSSTRKRAERPSAHSPANTTDRS</sequence>
<evidence type="ECO:0000313" key="10">
    <source>
        <dbReference type="Proteomes" id="UP000248021"/>
    </source>
</evidence>
<dbReference type="GO" id="GO:0042781">
    <property type="term" value="F:3'-tRNA processing endoribonuclease activity"/>
    <property type="evidence" value="ECO:0007669"/>
    <property type="project" value="TreeGrafter"/>
</dbReference>
<dbReference type="SUPFAM" id="SSF54211">
    <property type="entry name" value="Ribosomal protein S5 domain 2-like"/>
    <property type="match status" value="1"/>
</dbReference>
<feature type="region of interest" description="Disordered" evidence="8">
    <location>
        <begin position="165"/>
        <end position="185"/>
    </location>
</feature>
<dbReference type="InterPro" id="IPR000100">
    <property type="entry name" value="RNase_P"/>
</dbReference>
<evidence type="ECO:0000256" key="3">
    <source>
        <dbReference type="ARBA" id="ARBA00022759"/>
    </source>
</evidence>
<comment type="subunit">
    <text evidence="6">Consists of a catalytic RNA component (M1 or rnpB) and a protein subunit.</text>
</comment>
<gene>
    <name evidence="6" type="primary">rnpA</name>
    <name evidence="9" type="ORF">C7450_101317</name>
</gene>
<dbReference type="GO" id="GO:0030677">
    <property type="term" value="C:ribonuclease P complex"/>
    <property type="evidence" value="ECO:0007669"/>
    <property type="project" value="TreeGrafter"/>
</dbReference>
<keyword evidence="5 6" id="KW-0694">RNA-binding</keyword>
<dbReference type="HAMAP" id="MF_00227">
    <property type="entry name" value="RNase_P"/>
    <property type="match status" value="1"/>
</dbReference>
<evidence type="ECO:0000313" key="9">
    <source>
        <dbReference type="EMBL" id="PXW64561.1"/>
    </source>
</evidence>
<evidence type="ECO:0000256" key="5">
    <source>
        <dbReference type="ARBA" id="ARBA00022884"/>
    </source>
</evidence>
<comment type="similarity">
    <text evidence="6">Belongs to the RnpA family.</text>
</comment>
<organism evidence="9 10">
    <name type="scientific">Chelatococcus asaccharovorans</name>
    <dbReference type="NCBI Taxonomy" id="28210"/>
    <lineage>
        <taxon>Bacteria</taxon>
        <taxon>Pseudomonadati</taxon>
        <taxon>Pseudomonadota</taxon>
        <taxon>Alphaproteobacteria</taxon>
        <taxon>Hyphomicrobiales</taxon>
        <taxon>Chelatococcaceae</taxon>
        <taxon>Chelatococcus</taxon>
    </lineage>
</organism>
<dbReference type="Proteomes" id="UP000248021">
    <property type="component" value="Unassembled WGS sequence"/>
</dbReference>
<evidence type="ECO:0000256" key="7">
    <source>
        <dbReference type="NCBIfam" id="TIGR00188"/>
    </source>
</evidence>
<dbReference type="InterPro" id="IPR014721">
    <property type="entry name" value="Ribsml_uS5_D2-typ_fold_subgr"/>
</dbReference>
<dbReference type="EC" id="3.1.26.5" evidence="6 7"/>
<dbReference type="PANTHER" id="PTHR33992:SF1">
    <property type="entry name" value="RIBONUCLEASE P PROTEIN COMPONENT"/>
    <property type="match status" value="1"/>
</dbReference>
<reference evidence="9 10" key="1">
    <citation type="submission" date="2018-05" db="EMBL/GenBank/DDBJ databases">
        <title>Genomic Encyclopedia of Type Strains, Phase IV (KMG-IV): sequencing the most valuable type-strain genomes for metagenomic binning, comparative biology and taxonomic classification.</title>
        <authorList>
            <person name="Goeker M."/>
        </authorList>
    </citation>
    <scope>NUCLEOTIDE SEQUENCE [LARGE SCALE GENOMIC DNA]</scope>
    <source>
        <strain evidence="9 10">DSM 6462</strain>
    </source>
</reference>
<keyword evidence="3 6" id="KW-0255">Endonuclease</keyword>
<dbReference type="Pfam" id="PF00825">
    <property type="entry name" value="Ribonuclease_P"/>
    <property type="match status" value="1"/>
</dbReference>
<dbReference type="RefSeq" id="WP_170147001.1">
    <property type="nucleotide sequence ID" value="NZ_JAHBRY010000001.1"/>
</dbReference>
<dbReference type="Gene3D" id="3.30.230.10">
    <property type="match status" value="1"/>
</dbReference>
<comment type="function">
    <text evidence="6">RNaseP catalyzes the removal of the 5'-leader sequence from pre-tRNA to produce the mature 5'-terminus. It can also cleave other RNA substrates such as 4.5S RNA. The protein component plays an auxiliary but essential role in vivo by binding to the 5'-leader sequence and broadening the substrate specificity of the ribozyme.</text>
</comment>
<dbReference type="GO" id="GO:0004526">
    <property type="term" value="F:ribonuclease P activity"/>
    <property type="evidence" value="ECO:0007669"/>
    <property type="project" value="UniProtKB-UniRule"/>
</dbReference>
<keyword evidence="2 6" id="KW-0540">Nuclease</keyword>
<evidence type="ECO:0000256" key="8">
    <source>
        <dbReference type="SAM" id="MobiDB-lite"/>
    </source>
</evidence>
<comment type="catalytic activity">
    <reaction evidence="6">
        <text>Endonucleolytic cleavage of RNA, removing 5'-extranucleotides from tRNA precursor.</text>
        <dbReference type="EC" id="3.1.26.5"/>
    </reaction>
</comment>
<accession>A0A2V3UH20</accession>
<dbReference type="AlphaFoldDB" id="A0A2V3UH20"/>
<keyword evidence="10" id="KW-1185">Reference proteome</keyword>
<dbReference type="NCBIfam" id="TIGR00188">
    <property type="entry name" value="rnpA"/>
    <property type="match status" value="1"/>
</dbReference>
<proteinExistence type="inferred from homology"/>
<evidence type="ECO:0000256" key="2">
    <source>
        <dbReference type="ARBA" id="ARBA00022722"/>
    </source>
</evidence>
<protein>
    <recommendedName>
        <fullName evidence="6 7">Ribonuclease P protein component</fullName>
        <shortName evidence="6">RNase P protein</shortName>
        <shortName evidence="6">RNaseP protein</shortName>
        <ecNumber evidence="6 7">3.1.26.5</ecNumber>
    </recommendedName>
    <alternativeName>
        <fullName evidence="6">Protein C5</fullName>
    </alternativeName>
</protein>
<evidence type="ECO:0000256" key="4">
    <source>
        <dbReference type="ARBA" id="ARBA00022801"/>
    </source>
</evidence>
<dbReference type="InterPro" id="IPR020568">
    <property type="entry name" value="Ribosomal_Su5_D2-typ_SF"/>
</dbReference>
<dbReference type="GO" id="GO:0001682">
    <property type="term" value="P:tRNA 5'-leader removal"/>
    <property type="evidence" value="ECO:0007669"/>
    <property type="project" value="UniProtKB-UniRule"/>
</dbReference>
<dbReference type="EMBL" id="QJJK01000001">
    <property type="protein sequence ID" value="PXW64561.1"/>
    <property type="molecule type" value="Genomic_DNA"/>
</dbReference>
<name>A0A2V3UH20_9HYPH</name>
<keyword evidence="4 6" id="KW-0378">Hydrolase</keyword>
<evidence type="ECO:0000256" key="1">
    <source>
        <dbReference type="ARBA" id="ARBA00022694"/>
    </source>
</evidence>
<comment type="caution">
    <text evidence="9">The sequence shown here is derived from an EMBL/GenBank/DDBJ whole genome shotgun (WGS) entry which is preliminary data.</text>
</comment>